<evidence type="ECO:0000313" key="2">
    <source>
        <dbReference type="Proteomes" id="UP001153332"/>
    </source>
</evidence>
<proteinExistence type="predicted"/>
<keyword evidence="2" id="KW-1185">Reference proteome</keyword>
<gene>
    <name evidence="1" type="ORF">O1611_g10399</name>
</gene>
<organism evidence="1 2">
    <name type="scientific">Lasiodiplodia mahajangana</name>
    <dbReference type="NCBI Taxonomy" id="1108764"/>
    <lineage>
        <taxon>Eukaryota</taxon>
        <taxon>Fungi</taxon>
        <taxon>Dikarya</taxon>
        <taxon>Ascomycota</taxon>
        <taxon>Pezizomycotina</taxon>
        <taxon>Dothideomycetes</taxon>
        <taxon>Dothideomycetes incertae sedis</taxon>
        <taxon>Botryosphaeriales</taxon>
        <taxon>Botryosphaeriaceae</taxon>
        <taxon>Lasiodiplodia</taxon>
    </lineage>
</organism>
<comment type="caution">
    <text evidence="1">The sequence shown here is derived from an EMBL/GenBank/DDBJ whole genome shotgun (WGS) entry which is preliminary data.</text>
</comment>
<dbReference type="EMBL" id="JAPUUL010004135">
    <property type="protein sequence ID" value="KAJ8120308.1"/>
    <property type="molecule type" value="Genomic_DNA"/>
</dbReference>
<evidence type="ECO:0000313" key="1">
    <source>
        <dbReference type="EMBL" id="KAJ8120308.1"/>
    </source>
</evidence>
<name>A0ACC2IYV5_9PEZI</name>
<reference evidence="1" key="1">
    <citation type="submission" date="2022-12" db="EMBL/GenBank/DDBJ databases">
        <title>Genome Sequence of Lasiodiplodia mahajangana.</title>
        <authorList>
            <person name="Buettner E."/>
        </authorList>
    </citation>
    <scope>NUCLEOTIDE SEQUENCE</scope>
    <source>
        <strain evidence="1">VT137</strain>
    </source>
</reference>
<accession>A0ACC2IYV5</accession>
<sequence length="666" mass="73237">MWTTAHSYLIVPPDGDGNECYEESRASQLTATTDSSRQSTLTHSSSRSSSATEMSARSESTVTAQKTSSDTTPTSRPVDLWKLERCANVEDVESKPIFTGQDDGGLSEMGNRDCGEQHVEPQRPSLRLSTTSNATTESSAQPKSILERRLARKAKVREYKMRDLDASRADVVDSPVLGYFAPNISQGHNPVFQAPSASINNSRRPSTLSMATTTSDTSNEPLRNPDAKGSVSFYPELPVPKEQSPTAAAVDVSRAPDVELKMSMVITTVIEPIYPPAPHWHSSGITMSPIMVVADVESQPGSPTLRVSSLARLESPSPRTMARLKPLKISAHSRQKSHTVTISRNPSTGAIERSASGPIDHKFNRRSLMTMPTPPMSPEATLLSKRLSLPPAQLNFPATPRDQTLLLRQSSPDEEREPESRLRSTALRERVKREKLQKEKEITDIVARTVGLPPKQTGYDEAPDSPILTQNNAESLEKRLKRLERTNDAWLCAMKPLLETMARTLDDMRADDRCRSLRMSDFVIDMEAEARRVTHSRLGEKESTFPTLQSSDAAELGRTAKGNDFDLFSSTPLSPVLQEFDDLPVVGGQTALITLKTSDILPRKNQEPPAAPEGTAGSSNAPQRSESRSSEPSQRMSELRNFPPAVGLGWLSALFRDDEIWSESVI</sequence>
<dbReference type="Proteomes" id="UP001153332">
    <property type="component" value="Unassembled WGS sequence"/>
</dbReference>
<protein>
    <submittedName>
        <fullName evidence="1">Uncharacterized protein</fullName>
    </submittedName>
</protein>